<evidence type="ECO:0000313" key="6">
    <source>
        <dbReference type="Proteomes" id="UP000307140"/>
    </source>
</evidence>
<dbReference type="Gene3D" id="3.40.640.10">
    <property type="entry name" value="Type I PLP-dependent aspartate aminotransferase-like (Major domain)"/>
    <property type="match status" value="1"/>
</dbReference>
<dbReference type="InterPro" id="IPR015422">
    <property type="entry name" value="PyrdxlP-dep_Trfase_small"/>
</dbReference>
<accession>A0A5S3N1B8</accession>
<dbReference type="InterPro" id="IPR000653">
    <property type="entry name" value="DegT/StrS_aminotransferase"/>
</dbReference>
<organism evidence="5 6">
    <name type="scientific">Polaribacter aestuariivivens</name>
    <dbReference type="NCBI Taxonomy" id="2304626"/>
    <lineage>
        <taxon>Bacteria</taxon>
        <taxon>Pseudomonadati</taxon>
        <taxon>Bacteroidota</taxon>
        <taxon>Flavobacteriia</taxon>
        <taxon>Flavobacteriales</taxon>
        <taxon>Flavobacteriaceae</taxon>
    </lineage>
</organism>
<evidence type="ECO:0000256" key="3">
    <source>
        <dbReference type="PIRSR" id="PIRSR000390-2"/>
    </source>
</evidence>
<name>A0A5S3N1B8_9FLAO</name>
<evidence type="ECO:0000256" key="4">
    <source>
        <dbReference type="RuleBase" id="RU004508"/>
    </source>
</evidence>
<dbReference type="PANTHER" id="PTHR30244:SF34">
    <property type="entry name" value="DTDP-4-AMINO-4,6-DIDEOXYGALACTOSE TRANSAMINASE"/>
    <property type="match status" value="1"/>
</dbReference>
<dbReference type="PIRSF" id="PIRSF000390">
    <property type="entry name" value="PLP_StrS"/>
    <property type="match status" value="1"/>
</dbReference>
<sequence length="366" mass="41528">MNQKIFLSKPKLNPSLRNINSDEENITKFENSLENYLGEKKYVVALNSATSALHLALILLGVESGDEVICQSFTFVATANPIIYQKAKPIFIDSEKDTWNMCPILLEKAILDRINKGKKPKAIIFVNLYGMPAKIQEITAISKKYDIKLIEDAAEALGAEYKNRKCGTFADFSVISFNNNKIITTFGGGALICNHKKDKKKAVFLSKQARDIAPHYQHSEIGYNYRMSNVLAGIGVEQMNFLEKNIKIRRKNNTVYELFLKEIEGIEILSEYSKVNNSNHWLTCILIDEKITGFNREKLRLLLSDNNIESRPLWKPMHLQPIFKNSDFYGSNVSETLFKTGICLPSGSDLTETDLERITSTIKKLL</sequence>
<keyword evidence="6" id="KW-1185">Reference proteome</keyword>
<dbReference type="EMBL" id="VANR01000006">
    <property type="protein sequence ID" value="TMM29141.1"/>
    <property type="molecule type" value="Genomic_DNA"/>
</dbReference>
<dbReference type="Gene3D" id="3.90.1150.10">
    <property type="entry name" value="Aspartate Aminotransferase, domain 1"/>
    <property type="match status" value="1"/>
</dbReference>
<gene>
    <name evidence="5" type="ORF">FDT66_12190</name>
</gene>
<dbReference type="GO" id="GO:0008483">
    <property type="term" value="F:transaminase activity"/>
    <property type="evidence" value="ECO:0007669"/>
    <property type="project" value="UniProtKB-KW"/>
</dbReference>
<comment type="similarity">
    <text evidence="1 4">Belongs to the DegT/DnrJ/EryC1 family.</text>
</comment>
<keyword evidence="5" id="KW-0808">Transferase</keyword>
<dbReference type="RefSeq" id="WP_138536931.1">
    <property type="nucleotide sequence ID" value="NZ_VANR01000006.1"/>
</dbReference>
<dbReference type="InterPro" id="IPR015421">
    <property type="entry name" value="PyrdxlP-dep_Trfase_major"/>
</dbReference>
<keyword evidence="5" id="KW-0032">Aminotransferase</keyword>
<protein>
    <submittedName>
        <fullName evidence="5">Aminotransferase class I/II-fold pyridoxal phosphate-dependent enzyme</fullName>
    </submittedName>
</protein>
<dbReference type="Pfam" id="PF01041">
    <property type="entry name" value="DegT_DnrJ_EryC1"/>
    <property type="match status" value="1"/>
</dbReference>
<evidence type="ECO:0000313" key="5">
    <source>
        <dbReference type="EMBL" id="TMM29141.1"/>
    </source>
</evidence>
<comment type="caution">
    <text evidence="5">The sequence shown here is derived from an EMBL/GenBank/DDBJ whole genome shotgun (WGS) entry which is preliminary data.</text>
</comment>
<dbReference type="Proteomes" id="UP000307140">
    <property type="component" value="Unassembled WGS sequence"/>
</dbReference>
<reference evidence="5 6" key="1">
    <citation type="submission" date="2019-05" db="EMBL/GenBank/DDBJ databases">
        <title>Polaribacter aestuariivivens sp. nov., isolated from a tidal flat.</title>
        <authorList>
            <person name="Yoon J.-H."/>
        </authorList>
    </citation>
    <scope>NUCLEOTIDE SEQUENCE [LARGE SCALE GENOMIC DNA]</scope>
    <source>
        <strain evidence="5 6">DBTF-3</strain>
    </source>
</reference>
<dbReference type="PANTHER" id="PTHR30244">
    <property type="entry name" value="TRANSAMINASE"/>
    <property type="match status" value="1"/>
</dbReference>
<dbReference type="AlphaFoldDB" id="A0A5S3N1B8"/>
<dbReference type="CDD" id="cd00616">
    <property type="entry name" value="AHBA_syn"/>
    <property type="match status" value="1"/>
</dbReference>
<proteinExistence type="inferred from homology"/>
<dbReference type="GO" id="GO:0030170">
    <property type="term" value="F:pyridoxal phosphate binding"/>
    <property type="evidence" value="ECO:0007669"/>
    <property type="project" value="TreeGrafter"/>
</dbReference>
<evidence type="ECO:0000256" key="1">
    <source>
        <dbReference type="ARBA" id="ARBA00037999"/>
    </source>
</evidence>
<dbReference type="OrthoDB" id="9810913at2"/>
<feature type="active site" description="Proton acceptor" evidence="2">
    <location>
        <position position="181"/>
    </location>
</feature>
<evidence type="ECO:0000256" key="2">
    <source>
        <dbReference type="PIRSR" id="PIRSR000390-1"/>
    </source>
</evidence>
<dbReference type="GO" id="GO:0000271">
    <property type="term" value="P:polysaccharide biosynthetic process"/>
    <property type="evidence" value="ECO:0007669"/>
    <property type="project" value="TreeGrafter"/>
</dbReference>
<dbReference type="InterPro" id="IPR015424">
    <property type="entry name" value="PyrdxlP-dep_Trfase"/>
</dbReference>
<dbReference type="SUPFAM" id="SSF53383">
    <property type="entry name" value="PLP-dependent transferases"/>
    <property type="match status" value="1"/>
</dbReference>
<keyword evidence="3 4" id="KW-0663">Pyridoxal phosphate</keyword>
<feature type="modified residue" description="N6-(pyridoxal phosphate)lysine" evidence="3">
    <location>
        <position position="181"/>
    </location>
</feature>